<dbReference type="Gene3D" id="2.130.10.10">
    <property type="entry name" value="YVTN repeat-like/Quinoprotein amine dehydrogenase"/>
    <property type="match status" value="1"/>
</dbReference>
<dbReference type="SMART" id="SM00564">
    <property type="entry name" value="PQQ"/>
    <property type="match status" value="7"/>
</dbReference>
<dbReference type="InterPro" id="IPR017441">
    <property type="entry name" value="Protein_kinase_ATP_BS"/>
</dbReference>
<keyword evidence="4 5" id="KW-0067">ATP-binding</keyword>
<dbReference type="InterPro" id="IPR018391">
    <property type="entry name" value="PQQ_b-propeller_rpt"/>
</dbReference>
<feature type="compositionally biased region" description="Gly residues" evidence="6">
    <location>
        <begin position="305"/>
        <end position="321"/>
    </location>
</feature>
<dbReference type="AlphaFoldDB" id="A0A1H7R0M9"/>
<reference evidence="9" key="1">
    <citation type="submission" date="2016-10" db="EMBL/GenBank/DDBJ databases">
        <authorList>
            <person name="Varghese N."/>
        </authorList>
    </citation>
    <scope>NUCLEOTIDE SEQUENCE [LARGE SCALE GENOMIC DNA]</scope>
    <source>
        <strain evidence="9">DSM 45096 / BCRC 16803 / CGMCC 4.1857 / CIP 109030 / JCM 12277 / KCTC 19219 / NBRC 100920 / 33214</strain>
    </source>
</reference>
<dbReference type="CDD" id="cd14014">
    <property type="entry name" value="STKc_PknB_like"/>
    <property type="match status" value="1"/>
</dbReference>
<feature type="region of interest" description="Disordered" evidence="6">
    <location>
        <begin position="402"/>
        <end position="423"/>
    </location>
</feature>
<evidence type="ECO:0000256" key="2">
    <source>
        <dbReference type="ARBA" id="ARBA00022741"/>
    </source>
</evidence>
<dbReference type="SMART" id="SM00220">
    <property type="entry name" value="S_TKc"/>
    <property type="match status" value="1"/>
</dbReference>
<name>A0A1H7R0M9_STRJI</name>
<dbReference type="InterPro" id="IPR011047">
    <property type="entry name" value="Quinoprotein_ADH-like_sf"/>
</dbReference>
<dbReference type="SUPFAM" id="SSF56112">
    <property type="entry name" value="Protein kinase-like (PK-like)"/>
    <property type="match status" value="1"/>
</dbReference>
<dbReference type="InterPro" id="IPR011009">
    <property type="entry name" value="Kinase-like_dom_sf"/>
</dbReference>
<feature type="domain" description="Protein kinase" evidence="7">
    <location>
        <begin position="15"/>
        <end position="277"/>
    </location>
</feature>
<sequence length="788" mass="79450">MRPLQDSDPRQLGQYRLLARLGAGGMGRVYLAHSSTGRTVAVKVVRQDLSSDDEFRERFAREVEMARAVSSRWTVPVVDADTEAQTPWLATAYILGPTLGEALADHGPLPESSVRALGAGLAEALVGIHAAGLVHRDLKPGNVLLSPEGPRVIDFGIARAVDGTRITGTGVVVGSPGFMSPEQASGAATGPAGDVFALASVLANAATGRAPFGEGSAAGQLYQVVHGQPDLTGVPAALTHILAPCFAKDPARRPAPRDLAAVLCPQGATAALTGAWLPGPVTAAIARAAAQLVDLESPNRLPPGARGGDLGGHGSPGGWGPGAPTPADGVPGPSMAWSDGGPRDGTVLLSPGHEGVTSPGPASPSRRRLLAGVLAAAGTALVGGGAVLAYDLTGKTHANAGGGGRGAGAAGPSGGFSVKPSARPAGVAPEPVWSVRLTKPADATPLVVGQTVLVKTEDNAGSVGVATLTGLDLATGRQRWSDPGYGDLNDLTAFGTDVLAVNRDGGLVVVDAATGSPVRTVPPDPGHVFMSVLTVNASTAFVLGRQVSATPGTGGPAAYTLTAVRVADGARLWQQQTGTGDHALPSSAVADDQQVVLADHTHQLTARTVASGAVRWTAGLGESSDLAGNPPVDLTLASGVLLAARGRLTAWNPSTGTHLWSQGSLTADGGQDSYSPTALSADGTRAYCVHNGVGQLVASDVRSGQTRWTIDYPNPTYHRPVLAGGLILLGVTGQPVLVALKSADGGDEWQYRDSSDDSGNEWRLTAVPSAGVVLALTGSGVLAALPAD</sequence>
<dbReference type="PROSITE" id="PS50011">
    <property type="entry name" value="PROTEIN_KINASE_DOM"/>
    <property type="match status" value="1"/>
</dbReference>
<dbReference type="InterPro" id="IPR002372">
    <property type="entry name" value="PQQ_rpt_dom"/>
</dbReference>
<dbReference type="eggNOG" id="COG0515">
    <property type="taxonomic scope" value="Bacteria"/>
</dbReference>
<evidence type="ECO:0000256" key="5">
    <source>
        <dbReference type="PROSITE-ProRule" id="PRU10141"/>
    </source>
</evidence>
<evidence type="ECO:0000256" key="4">
    <source>
        <dbReference type="ARBA" id="ARBA00022840"/>
    </source>
</evidence>
<dbReference type="SUPFAM" id="SSF50998">
    <property type="entry name" value="Quinoprotein alcohol dehydrogenase-like"/>
    <property type="match status" value="1"/>
</dbReference>
<feature type="binding site" evidence="5">
    <location>
        <position position="43"/>
    </location>
    <ligand>
        <name>ATP</name>
        <dbReference type="ChEBI" id="CHEBI:30616"/>
    </ligand>
</feature>
<dbReference type="Gene3D" id="3.30.200.20">
    <property type="entry name" value="Phosphorylase Kinase, domain 1"/>
    <property type="match status" value="1"/>
</dbReference>
<dbReference type="InterPro" id="IPR015943">
    <property type="entry name" value="WD40/YVTN_repeat-like_dom_sf"/>
</dbReference>
<dbReference type="Gene3D" id="1.10.510.10">
    <property type="entry name" value="Transferase(Phosphotransferase) domain 1"/>
    <property type="match status" value="1"/>
</dbReference>
<feature type="compositionally biased region" description="Gly residues" evidence="6">
    <location>
        <begin position="402"/>
        <end position="414"/>
    </location>
</feature>
<keyword evidence="2 5" id="KW-0547">Nucleotide-binding</keyword>
<evidence type="ECO:0000313" key="9">
    <source>
        <dbReference type="Proteomes" id="UP000183015"/>
    </source>
</evidence>
<dbReference type="PROSITE" id="PS00107">
    <property type="entry name" value="PROTEIN_KINASE_ATP"/>
    <property type="match status" value="1"/>
</dbReference>
<keyword evidence="1" id="KW-0808">Transferase</keyword>
<evidence type="ECO:0000259" key="7">
    <source>
        <dbReference type="PROSITE" id="PS50011"/>
    </source>
</evidence>
<organism evidence="8 9">
    <name type="scientific">Streptacidiphilus jiangxiensis</name>
    <dbReference type="NCBI Taxonomy" id="235985"/>
    <lineage>
        <taxon>Bacteria</taxon>
        <taxon>Bacillati</taxon>
        <taxon>Actinomycetota</taxon>
        <taxon>Actinomycetes</taxon>
        <taxon>Kitasatosporales</taxon>
        <taxon>Streptomycetaceae</taxon>
        <taxon>Streptacidiphilus</taxon>
    </lineage>
</organism>
<protein>
    <submittedName>
        <fullName evidence="8">PQQ-like domain-containing protein</fullName>
    </submittedName>
</protein>
<evidence type="ECO:0000256" key="6">
    <source>
        <dbReference type="SAM" id="MobiDB-lite"/>
    </source>
</evidence>
<dbReference type="PROSITE" id="PS00108">
    <property type="entry name" value="PROTEIN_KINASE_ST"/>
    <property type="match status" value="1"/>
</dbReference>
<dbReference type="Pfam" id="PF13360">
    <property type="entry name" value="PQQ_2"/>
    <property type="match status" value="2"/>
</dbReference>
<dbReference type="Proteomes" id="UP000183015">
    <property type="component" value="Unassembled WGS sequence"/>
</dbReference>
<accession>A0A1H7R0M9</accession>
<evidence type="ECO:0000256" key="1">
    <source>
        <dbReference type="ARBA" id="ARBA00022679"/>
    </source>
</evidence>
<keyword evidence="3" id="KW-0418">Kinase</keyword>
<dbReference type="Gene3D" id="2.40.10.480">
    <property type="match status" value="1"/>
</dbReference>
<dbReference type="GO" id="GO:0005524">
    <property type="term" value="F:ATP binding"/>
    <property type="evidence" value="ECO:0007669"/>
    <property type="project" value="UniProtKB-UniRule"/>
</dbReference>
<evidence type="ECO:0000313" key="8">
    <source>
        <dbReference type="EMBL" id="SEL53484.1"/>
    </source>
</evidence>
<evidence type="ECO:0000256" key="3">
    <source>
        <dbReference type="ARBA" id="ARBA00022777"/>
    </source>
</evidence>
<dbReference type="Pfam" id="PF00069">
    <property type="entry name" value="Pkinase"/>
    <property type="match status" value="1"/>
</dbReference>
<dbReference type="GO" id="GO:0004674">
    <property type="term" value="F:protein serine/threonine kinase activity"/>
    <property type="evidence" value="ECO:0007669"/>
    <property type="project" value="TreeGrafter"/>
</dbReference>
<dbReference type="Gene3D" id="2.40.128.630">
    <property type="match status" value="1"/>
</dbReference>
<dbReference type="EMBL" id="FOAZ01000009">
    <property type="protein sequence ID" value="SEL53484.1"/>
    <property type="molecule type" value="Genomic_DNA"/>
</dbReference>
<dbReference type="InterPro" id="IPR008271">
    <property type="entry name" value="Ser/Thr_kinase_AS"/>
</dbReference>
<proteinExistence type="predicted"/>
<dbReference type="STRING" id="235985.SAMN05414137_109303"/>
<dbReference type="RefSeq" id="WP_052438564.1">
    <property type="nucleotide sequence ID" value="NZ_BBPN01000009.1"/>
</dbReference>
<gene>
    <name evidence="8" type="ORF">SAMN05414137_109303</name>
</gene>
<dbReference type="InterPro" id="IPR000719">
    <property type="entry name" value="Prot_kinase_dom"/>
</dbReference>
<feature type="region of interest" description="Disordered" evidence="6">
    <location>
        <begin position="297"/>
        <end position="365"/>
    </location>
</feature>
<dbReference type="PANTHER" id="PTHR43289">
    <property type="entry name" value="MITOGEN-ACTIVATED PROTEIN KINASE KINASE KINASE 20-RELATED"/>
    <property type="match status" value="1"/>
</dbReference>
<dbReference type="PANTHER" id="PTHR43289:SF34">
    <property type="entry name" value="SERINE_THREONINE-PROTEIN KINASE YBDM-RELATED"/>
    <property type="match status" value="1"/>
</dbReference>
<keyword evidence="9" id="KW-1185">Reference proteome</keyword>